<reference evidence="1 2" key="1">
    <citation type="submission" date="2018-07" db="EMBL/GenBank/DDBJ databases">
        <title>The genomes of Aspergillus section Nigri reveals drivers in fungal speciation.</title>
        <authorList>
            <consortium name="DOE Joint Genome Institute"/>
            <person name="Vesth T.C."/>
            <person name="Nybo J."/>
            <person name="Theobald S."/>
            <person name="Brandl J."/>
            <person name="Frisvad J.C."/>
            <person name="Nielsen K.F."/>
            <person name="Lyhne E.K."/>
            <person name="Kogle M.E."/>
            <person name="Kuo A."/>
            <person name="Riley R."/>
            <person name="Clum A."/>
            <person name="Nolan M."/>
            <person name="Lipzen A."/>
            <person name="Salamov A."/>
            <person name="Henrissat B."/>
            <person name="Wiebenga A."/>
            <person name="De vries R.P."/>
            <person name="Grigoriev I.V."/>
            <person name="Mortensen U.H."/>
            <person name="Andersen M.R."/>
            <person name="Baker S.E."/>
        </authorList>
    </citation>
    <scope>NUCLEOTIDE SEQUENCE [LARGE SCALE GENOMIC DNA]</scope>
    <source>
        <strain evidence="1 2">CBS 139.54b</strain>
    </source>
</reference>
<dbReference type="GeneID" id="38135140"/>
<dbReference type="Proteomes" id="UP000253729">
    <property type="component" value="Unassembled WGS sequence"/>
</dbReference>
<name>A0A3F3Q035_9EURO</name>
<organism evidence="1 2">
    <name type="scientific">Aspergillus welwitschiae</name>
    <dbReference type="NCBI Taxonomy" id="1341132"/>
    <lineage>
        <taxon>Eukaryota</taxon>
        <taxon>Fungi</taxon>
        <taxon>Dikarya</taxon>
        <taxon>Ascomycota</taxon>
        <taxon>Pezizomycotina</taxon>
        <taxon>Eurotiomycetes</taxon>
        <taxon>Eurotiomycetidae</taxon>
        <taxon>Eurotiales</taxon>
        <taxon>Aspergillaceae</taxon>
        <taxon>Aspergillus</taxon>
        <taxon>Aspergillus subgen. Circumdati</taxon>
    </lineage>
</organism>
<gene>
    <name evidence="1" type="ORF">BDQ94DRAFT_146156</name>
</gene>
<dbReference type="EMBL" id="KZ852052">
    <property type="protein sequence ID" value="RDH31986.1"/>
    <property type="molecule type" value="Genomic_DNA"/>
</dbReference>
<proteinExistence type="predicted"/>
<dbReference type="AlphaFoldDB" id="A0A3F3Q035"/>
<evidence type="ECO:0000313" key="2">
    <source>
        <dbReference type="Proteomes" id="UP000253729"/>
    </source>
</evidence>
<protein>
    <submittedName>
        <fullName evidence="1">Uncharacterized protein</fullName>
    </submittedName>
</protein>
<accession>A0A3F3Q035</accession>
<evidence type="ECO:0000313" key="1">
    <source>
        <dbReference type="EMBL" id="RDH31986.1"/>
    </source>
</evidence>
<dbReference type="RefSeq" id="XP_026625008.1">
    <property type="nucleotide sequence ID" value="XM_026766784.1"/>
</dbReference>
<keyword evidence="2" id="KW-1185">Reference proteome</keyword>
<sequence>MEKAIIIMIIYYCGGLDGTIVTFSPLPRCHMGLALSKCVVKSSSTKTRRENKKKHGTPGGSLAVGKRDPFHLMLSYFLFFFLYRYY</sequence>